<reference evidence="1" key="1">
    <citation type="journal article" date="2015" name="Nature">
        <title>Complex archaea that bridge the gap between prokaryotes and eukaryotes.</title>
        <authorList>
            <person name="Spang A."/>
            <person name="Saw J.H."/>
            <person name="Jorgensen S.L."/>
            <person name="Zaremba-Niedzwiedzka K."/>
            <person name="Martijn J."/>
            <person name="Lind A.E."/>
            <person name="van Eijk R."/>
            <person name="Schleper C."/>
            <person name="Guy L."/>
            <person name="Ettema T.J."/>
        </authorList>
    </citation>
    <scope>NUCLEOTIDE SEQUENCE</scope>
</reference>
<sequence>MNSILKFEDCFDKILANYNIGKGNKYIILIKLMFNLENQSNVFYTRNCLILLINLCFDIEFADYLDHLGKSAEELSEIEKAQLNELLQGEINNLILFLLY</sequence>
<name>A0A0F9R206_9ZZZZ</name>
<dbReference type="EMBL" id="LAZR01004125">
    <property type="protein sequence ID" value="KKN11528.1"/>
    <property type="molecule type" value="Genomic_DNA"/>
</dbReference>
<gene>
    <name evidence="1" type="ORF">LCGC14_1025540</name>
</gene>
<protein>
    <submittedName>
        <fullName evidence="1">Uncharacterized protein</fullName>
    </submittedName>
</protein>
<dbReference type="AlphaFoldDB" id="A0A0F9R206"/>
<proteinExistence type="predicted"/>
<evidence type="ECO:0000313" key="1">
    <source>
        <dbReference type="EMBL" id="KKN11528.1"/>
    </source>
</evidence>
<organism evidence="1">
    <name type="scientific">marine sediment metagenome</name>
    <dbReference type="NCBI Taxonomy" id="412755"/>
    <lineage>
        <taxon>unclassified sequences</taxon>
        <taxon>metagenomes</taxon>
        <taxon>ecological metagenomes</taxon>
    </lineage>
</organism>
<accession>A0A0F9R206</accession>
<comment type="caution">
    <text evidence="1">The sequence shown here is derived from an EMBL/GenBank/DDBJ whole genome shotgun (WGS) entry which is preliminary data.</text>
</comment>